<reference evidence="1" key="1">
    <citation type="journal article" date="2020" name="Stud. Mycol.">
        <title>101 Dothideomycetes genomes: a test case for predicting lifestyles and emergence of pathogens.</title>
        <authorList>
            <person name="Haridas S."/>
            <person name="Albert R."/>
            <person name="Binder M."/>
            <person name="Bloem J."/>
            <person name="Labutti K."/>
            <person name="Salamov A."/>
            <person name="Andreopoulos B."/>
            <person name="Baker S."/>
            <person name="Barry K."/>
            <person name="Bills G."/>
            <person name="Bluhm B."/>
            <person name="Cannon C."/>
            <person name="Castanera R."/>
            <person name="Culley D."/>
            <person name="Daum C."/>
            <person name="Ezra D."/>
            <person name="Gonzalez J."/>
            <person name="Henrissat B."/>
            <person name="Kuo A."/>
            <person name="Liang C."/>
            <person name="Lipzen A."/>
            <person name="Lutzoni F."/>
            <person name="Magnuson J."/>
            <person name="Mondo S."/>
            <person name="Nolan M."/>
            <person name="Ohm R."/>
            <person name="Pangilinan J."/>
            <person name="Park H.-J."/>
            <person name="Ramirez L."/>
            <person name="Alfaro M."/>
            <person name="Sun H."/>
            <person name="Tritt A."/>
            <person name="Yoshinaga Y."/>
            <person name="Zwiers L.-H."/>
            <person name="Turgeon B."/>
            <person name="Goodwin S."/>
            <person name="Spatafora J."/>
            <person name="Crous P."/>
            <person name="Grigoriev I."/>
        </authorList>
    </citation>
    <scope>NUCLEOTIDE SEQUENCE</scope>
    <source>
        <strain evidence="1">CBS 161.51</strain>
    </source>
</reference>
<gene>
    <name evidence="1" type="ORF">EJ02DRAFT_127613</name>
</gene>
<dbReference type="AlphaFoldDB" id="A0A6A5S493"/>
<organism evidence="1 2">
    <name type="scientific">Clathrospora elynae</name>
    <dbReference type="NCBI Taxonomy" id="706981"/>
    <lineage>
        <taxon>Eukaryota</taxon>
        <taxon>Fungi</taxon>
        <taxon>Dikarya</taxon>
        <taxon>Ascomycota</taxon>
        <taxon>Pezizomycotina</taxon>
        <taxon>Dothideomycetes</taxon>
        <taxon>Pleosporomycetidae</taxon>
        <taxon>Pleosporales</taxon>
        <taxon>Diademaceae</taxon>
        <taxon>Clathrospora</taxon>
    </lineage>
</organism>
<proteinExistence type="predicted"/>
<dbReference type="EMBL" id="ML976269">
    <property type="protein sequence ID" value="KAF1935445.1"/>
    <property type="molecule type" value="Genomic_DNA"/>
</dbReference>
<evidence type="ECO:0000313" key="2">
    <source>
        <dbReference type="Proteomes" id="UP000800038"/>
    </source>
</evidence>
<dbReference type="Proteomes" id="UP000800038">
    <property type="component" value="Unassembled WGS sequence"/>
</dbReference>
<keyword evidence="2" id="KW-1185">Reference proteome</keyword>
<accession>A0A6A5S493</accession>
<protein>
    <submittedName>
        <fullName evidence="1">Uncharacterized protein</fullName>
    </submittedName>
</protein>
<name>A0A6A5S493_9PLEO</name>
<sequence>MSGWQLALRSSTWLANGSLSETAGLRNASTWQRRSGNNIHILLRILFRTRIPEIMRFVADTHRVVLLRESNLLLESDVL</sequence>
<evidence type="ECO:0000313" key="1">
    <source>
        <dbReference type="EMBL" id="KAF1935445.1"/>
    </source>
</evidence>